<dbReference type="Pfam" id="PF00535">
    <property type="entry name" value="Glycos_transf_2"/>
    <property type="match status" value="1"/>
</dbReference>
<dbReference type="EMBL" id="LILD01000001">
    <property type="protein sequence ID" value="KOO37910.1"/>
    <property type="molecule type" value="Genomic_DNA"/>
</dbReference>
<dbReference type="SUPFAM" id="SSF53448">
    <property type="entry name" value="Nucleotide-diphospho-sugar transferases"/>
    <property type="match status" value="1"/>
</dbReference>
<gene>
    <name evidence="2" type="ORF">AMD02_02875</name>
</gene>
<name>A0A0M0KGC7_ALKHA</name>
<dbReference type="PANTHER" id="PTHR43685:SF2">
    <property type="entry name" value="GLYCOSYLTRANSFERASE 2-LIKE DOMAIN-CONTAINING PROTEIN"/>
    <property type="match status" value="1"/>
</dbReference>
<accession>A0A0M0KGC7</accession>
<evidence type="ECO:0000259" key="1">
    <source>
        <dbReference type="Pfam" id="PF00535"/>
    </source>
</evidence>
<sequence>MAKVTVILTSYNKPNTVGAAIESVLSQSFQDWDLWIMDDASNEETQQVIDSYMLYPNVYYYNSQVKDEERHKSTRYATLINEAISRSTGDYLCYLTDDNYYLPERLQKMVQYLDRYPSVDVVYSKQLVRTVDNQLITQAERIRPTKGTIRYAENIVDHCSVMHRRSLAEKVYETYGSYWNDDPICWHNGDAFFWNRLSAFALFYPINEVLDVCLKSPTSFQALNAFLPEYLPSGTLVKGLGADVYLIEDNHRRAITPTMFQQLHYREENVVHIPDPVLFKYKEGPAIDEHIWEQGKLFPNHRLIKASQEPHIYYVENHRKRHILTHKEFRLYKFRASEVMEVSRSFLDSIPTGPPISAHVNNQHPLPEGLLVRCGFKFYLSGNNRLYPIKSRVMKKLNLQMKNAVFLDSRAIGRYEQGETIEWKTNKCQPRFNTSS</sequence>
<dbReference type="Gene3D" id="3.90.550.10">
    <property type="entry name" value="Spore Coat Polysaccharide Biosynthesis Protein SpsA, Chain A"/>
    <property type="match status" value="1"/>
</dbReference>
<dbReference type="InterPro" id="IPR001173">
    <property type="entry name" value="Glyco_trans_2-like"/>
</dbReference>
<reference evidence="2" key="1">
    <citation type="submission" date="2015-08" db="EMBL/GenBank/DDBJ databases">
        <title>Complete DNA Sequence of Pseudomonas syringae pv. actinidiae, the Causal Agent of Kiwifruit Canker Disease.</title>
        <authorList>
            <person name="Rikkerink E.H.A."/>
            <person name="Fineran P.C."/>
        </authorList>
    </citation>
    <scope>NUCLEOTIDE SEQUENCE</scope>
    <source>
        <strain evidence="2">DSM 13666</strain>
    </source>
</reference>
<dbReference type="AlphaFoldDB" id="A0A0M0KGC7"/>
<dbReference type="PANTHER" id="PTHR43685">
    <property type="entry name" value="GLYCOSYLTRANSFERASE"/>
    <property type="match status" value="1"/>
</dbReference>
<feature type="domain" description="Glycosyltransferase 2-like" evidence="1">
    <location>
        <begin position="5"/>
        <end position="147"/>
    </location>
</feature>
<proteinExistence type="predicted"/>
<dbReference type="PATRIC" id="fig|136160.3.peg.806"/>
<evidence type="ECO:0000313" key="2">
    <source>
        <dbReference type="EMBL" id="KOO37910.1"/>
    </source>
</evidence>
<protein>
    <recommendedName>
        <fullName evidence="1">Glycosyltransferase 2-like domain-containing protein</fullName>
    </recommendedName>
</protein>
<organism evidence="2">
    <name type="scientific">Halalkalibacterium halodurans</name>
    <name type="common">Bacillus halodurans</name>
    <dbReference type="NCBI Taxonomy" id="86665"/>
    <lineage>
        <taxon>Bacteria</taxon>
        <taxon>Bacillati</taxon>
        <taxon>Bacillota</taxon>
        <taxon>Bacilli</taxon>
        <taxon>Bacillales</taxon>
        <taxon>Bacillaceae</taxon>
        <taxon>Halalkalibacterium (ex Joshi et al. 2022)</taxon>
    </lineage>
</organism>
<dbReference type="RefSeq" id="WP_053430399.1">
    <property type="nucleotide sequence ID" value="NZ_LILD02000032.1"/>
</dbReference>
<dbReference type="InterPro" id="IPR029044">
    <property type="entry name" value="Nucleotide-diphossugar_trans"/>
</dbReference>
<comment type="caution">
    <text evidence="2">The sequence shown here is derived from an EMBL/GenBank/DDBJ whole genome shotgun (WGS) entry which is preliminary data.</text>
</comment>
<dbReference type="InterPro" id="IPR050834">
    <property type="entry name" value="Glycosyltransf_2"/>
</dbReference>